<dbReference type="Proteomes" id="UP000627205">
    <property type="component" value="Unassembled WGS sequence"/>
</dbReference>
<comment type="caution">
    <text evidence="2">The sequence shown here is derived from an EMBL/GenBank/DDBJ whole genome shotgun (WGS) entry which is preliminary data.</text>
</comment>
<dbReference type="RefSeq" id="WP_188419533.1">
    <property type="nucleotide sequence ID" value="NZ_BMDP01000001.1"/>
</dbReference>
<protein>
    <submittedName>
        <fullName evidence="2">Uncharacterized protein</fullName>
    </submittedName>
</protein>
<dbReference type="EMBL" id="BMDP01000001">
    <property type="protein sequence ID" value="GGI53484.1"/>
    <property type="molecule type" value="Genomic_DNA"/>
</dbReference>
<evidence type="ECO:0000256" key="1">
    <source>
        <dbReference type="SAM" id="Phobius"/>
    </source>
</evidence>
<sequence>MTSTDAGQFRSVMTFLFLIACLMFYFAFDTWYDETLACRSSRSICMLSQMISDLTGIELRKVTAQVWAAFGLTMFFIIFLVFRDRRKKEQRKGVQIQRMK</sequence>
<reference evidence="2" key="2">
    <citation type="submission" date="2020-09" db="EMBL/GenBank/DDBJ databases">
        <authorList>
            <person name="Sun Q."/>
            <person name="Sedlacek I."/>
        </authorList>
    </citation>
    <scope>NUCLEOTIDE SEQUENCE</scope>
    <source>
        <strain evidence="2">CCM 7664</strain>
    </source>
</reference>
<keyword evidence="1" id="KW-0472">Membrane</keyword>
<keyword evidence="1" id="KW-1133">Transmembrane helix</keyword>
<gene>
    <name evidence="2" type="ORF">GCM10011430_06580</name>
</gene>
<organism evidence="2 3">
    <name type="scientific">Oxalicibacterium solurbis</name>
    <dbReference type="NCBI Taxonomy" id="69280"/>
    <lineage>
        <taxon>Bacteria</taxon>
        <taxon>Pseudomonadati</taxon>
        <taxon>Pseudomonadota</taxon>
        <taxon>Betaproteobacteria</taxon>
        <taxon>Burkholderiales</taxon>
        <taxon>Oxalobacteraceae</taxon>
        <taxon>Oxalicibacterium</taxon>
    </lineage>
</organism>
<reference evidence="2" key="1">
    <citation type="journal article" date="2014" name="Int. J. Syst. Evol. Microbiol.">
        <title>Complete genome sequence of Corynebacterium casei LMG S-19264T (=DSM 44701T), isolated from a smear-ripened cheese.</title>
        <authorList>
            <consortium name="US DOE Joint Genome Institute (JGI-PGF)"/>
            <person name="Walter F."/>
            <person name="Albersmeier A."/>
            <person name="Kalinowski J."/>
            <person name="Ruckert C."/>
        </authorList>
    </citation>
    <scope>NUCLEOTIDE SEQUENCE</scope>
    <source>
        <strain evidence="2">CCM 7664</strain>
    </source>
</reference>
<accession>A0A8J3ATN5</accession>
<keyword evidence="3" id="KW-1185">Reference proteome</keyword>
<dbReference type="AlphaFoldDB" id="A0A8J3ATN5"/>
<keyword evidence="1" id="KW-0812">Transmembrane</keyword>
<name>A0A8J3ATN5_9BURK</name>
<proteinExistence type="predicted"/>
<feature type="transmembrane region" description="Helical" evidence="1">
    <location>
        <begin position="64"/>
        <end position="82"/>
    </location>
</feature>
<evidence type="ECO:0000313" key="2">
    <source>
        <dbReference type="EMBL" id="GGI53484.1"/>
    </source>
</evidence>
<evidence type="ECO:0000313" key="3">
    <source>
        <dbReference type="Proteomes" id="UP000627205"/>
    </source>
</evidence>
<feature type="transmembrane region" description="Helical" evidence="1">
    <location>
        <begin position="12"/>
        <end position="32"/>
    </location>
</feature>